<reference evidence="3" key="1">
    <citation type="submission" date="2025-08" db="UniProtKB">
        <authorList>
            <consortium name="RefSeq"/>
        </authorList>
    </citation>
    <scope>IDENTIFICATION</scope>
</reference>
<organism evidence="2 3">
    <name type="scientific">Ceratosolen solmsi marchali</name>
    <dbReference type="NCBI Taxonomy" id="326594"/>
    <lineage>
        <taxon>Eukaryota</taxon>
        <taxon>Metazoa</taxon>
        <taxon>Ecdysozoa</taxon>
        <taxon>Arthropoda</taxon>
        <taxon>Hexapoda</taxon>
        <taxon>Insecta</taxon>
        <taxon>Pterygota</taxon>
        <taxon>Neoptera</taxon>
        <taxon>Endopterygota</taxon>
        <taxon>Hymenoptera</taxon>
        <taxon>Apocrita</taxon>
        <taxon>Proctotrupomorpha</taxon>
        <taxon>Chalcidoidea</taxon>
        <taxon>Agaonidae</taxon>
        <taxon>Agaoninae</taxon>
        <taxon>Ceratosolen</taxon>
    </lineage>
</organism>
<dbReference type="GeneID" id="105364879"/>
<dbReference type="AlphaFoldDB" id="A0AAJ7DYM6"/>
<proteinExistence type="predicted"/>
<keyword evidence="2" id="KW-1185">Reference proteome</keyword>
<protein>
    <submittedName>
        <fullName evidence="3">Uncharacterized protein LOC105364879</fullName>
    </submittedName>
</protein>
<gene>
    <name evidence="3" type="primary">LOC105364879</name>
</gene>
<evidence type="ECO:0000313" key="2">
    <source>
        <dbReference type="Proteomes" id="UP000695007"/>
    </source>
</evidence>
<name>A0AAJ7DYM6_9HYME</name>
<sequence>MSEEATLSPEGSSPRTSRMSTFFNFRNRIRSRLMSGGVRFKSMMKWRRASGAKEMETLTMNNLMSGSNNLNEPVSITNELPQQAHETELINQNNETSESHPEIQENKSNLTYSVNEENFISNPFDPGTSSFSTVGSTPSYVTAEDTEITSFTEIANPINDSIVNNELNPVHDDETLSIPSTLMEVQLNAVGLAARILDVVPILYIDNGSLNSSSNTRSTRTEESFASNSGSEDSAVSSNSGIIEIVSGREDSHRRFEDDYVRPYYDLTVRPVIRKQFHQLDDDPPIY</sequence>
<dbReference type="KEGG" id="csol:105364879"/>
<feature type="compositionally biased region" description="Polar residues" evidence="1">
    <location>
        <begin position="225"/>
        <end position="238"/>
    </location>
</feature>
<accession>A0AAJ7DYM6</accession>
<dbReference type="Proteomes" id="UP000695007">
    <property type="component" value="Unplaced"/>
</dbReference>
<feature type="region of interest" description="Disordered" evidence="1">
    <location>
        <begin position="211"/>
        <end position="238"/>
    </location>
</feature>
<evidence type="ECO:0000313" key="3">
    <source>
        <dbReference type="RefSeq" id="XP_011501211.1"/>
    </source>
</evidence>
<dbReference type="RefSeq" id="XP_011501211.1">
    <property type="nucleotide sequence ID" value="XM_011502909.1"/>
</dbReference>
<evidence type="ECO:0000256" key="1">
    <source>
        <dbReference type="SAM" id="MobiDB-lite"/>
    </source>
</evidence>